<evidence type="ECO:0008006" key="2">
    <source>
        <dbReference type="Google" id="ProtNLM"/>
    </source>
</evidence>
<dbReference type="AlphaFoldDB" id="A0A3B0S0R0"/>
<proteinExistence type="predicted"/>
<dbReference type="SUPFAM" id="SSF103642">
    <property type="entry name" value="Sec-C motif"/>
    <property type="match status" value="1"/>
</dbReference>
<dbReference type="Pfam" id="PF02810">
    <property type="entry name" value="SEC-C"/>
    <property type="match status" value="1"/>
</dbReference>
<sequence length="177" mass="19750">MCTSAVVLMDLDRGTLARIDRKLLAGLGNDETFRTLRVPATGAKWATWKRYCDAAGISMGRAVAALIDAELLSVFGEFVGDDPAILAQRANEKLATREQELTDRETRVAAGEERLRSWGNRLRLREGELDARQQRVELVLKVLRETSMANEKVGRNQRCPCGSDLKYKRCHGSSGRE</sequence>
<dbReference type="Gene3D" id="3.10.450.50">
    <property type="match status" value="1"/>
</dbReference>
<reference evidence="1" key="1">
    <citation type="submission" date="2018-06" db="EMBL/GenBank/DDBJ databases">
        <authorList>
            <person name="Zhirakovskaya E."/>
        </authorList>
    </citation>
    <scope>NUCLEOTIDE SEQUENCE</scope>
</reference>
<evidence type="ECO:0000313" key="1">
    <source>
        <dbReference type="EMBL" id="VAV97332.1"/>
    </source>
</evidence>
<accession>A0A3B0S0R0</accession>
<dbReference type="EMBL" id="UOEI01000205">
    <property type="protein sequence ID" value="VAV97332.1"/>
    <property type="molecule type" value="Genomic_DNA"/>
</dbReference>
<protein>
    <recommendedName>
        <fullName evidence="2">Protein export cytoplasm protein SecA ATPase RNA helicase (TC 3.A.5.1.1)</fullName>
    </recommendedName>
</protein>
<dbReference type="InterPro" id="IPR004027">
    <property type="entry name" value="SEC_C_motif"/>
</dbReference>
<organism evidence="1">
    <name type="scientific">hydrothermal vent metagenome</name>
    <dbReference type="NCBI Taxonomy" id="652676"/>
    <lineage>
        <taxon>unclassified sequences</taxon>
        <taxon>metagenomes</taxon>
        <taxon>ecological metagenomes</taxon>
    </lineage>
</organism>
<name>A0A3B0S0R0_9ZZZZ</name>
<gene>
    <name evidence="1" type="ORF">MNBD_ACTINO01-21</name>
</gene>